<dbReference type="InterPro" id="IPR050570">
    <property type="entry name" value="Cell_wall_metabolism_enzyme"/>
</dbReference>
<dbReference type="Pfam" id="PF01551">
    <property type="entry name" value="Peptidase_M23"/>
    <property type="match status" value="1"/>
</dbReference>
<gene>
    <name evidence="2" type="ORF">MNBD_ALPHA06-277</name>
</gene>
<reference evidence="2" key="1">
    <citation type="submission" date="2018-06" db="EMBL/GenBank/DDBJ databases">
        <authorList>
            <person name="Zhirakovskaya E."/>
        </authorList>
    </citation>
    <scope>NUCLEOTIDE SEQUENCE</scope>
</reference>
<evidence type="ECO:0000313" key="2">
    <source>
        <dbReference type="EMBL" id="VAW01850.1"/>
    </source>
</evidence>
<accession>A0A3B0SC42</accession>
<dbReference type="GO" id="GO:0004222">
    <property type="term" value="F:metalloendopeptidase activity"/>
    <property type="evidence" value="ECO:0007669"/>
    <property type="project" value="TreeGrafter"/>
</dbReference>
<protein>
    <submittedName>
        <fullName evidence="2">Phage lysin, 1,4-beta-N-acetylmuramidase or lysozyme #Protein S in phage lambda (ACLAME 237)</fullName>
        <ecNumber evidence="2">3.2.1.17</ecNumber>
    </submittedName>
</protein>
<dbReference type="EC" id="3.2.1.17" evidence="2"/>
<dbReference type="InterPro" id="IPR011055">
    <property type="entry name" value="Dup_hybrid_motif"/>
</dbReference>
<dbReference type="EMBL" id="UOEE01000327">
    <property type="protein sequence ID" value="VAW01850.1"/>
    <property type="molecule type" value="Genomic_DNA"/>
</dbReference>
<sequence>MIRYWAGFFALVLVSFASPLHAQTPASVNCQGPLVQGGFLICRLPENFGSYRIETNTGKTTNISHEHPALIPFSRNSPLDITLRFHPQTAASHPAIQPQKFTLSPGQWDIERIDGLPPGKVTPRSAKDQKKVAADWGKKQKAWKHRAPSSWYANGFIEPVAKTRTSGVFGSQRILNGQPKNPHLGLDFAAPKGTPIIAPARAEVVLAEPDMYFEGGLLVLDHGAGVMSVMLHMSSLDVAVGDIVAQGQKLGSVGMTGRATGPHLHWGIKVRGSYINPELVLGFAG</sequence>
<keyword evidence="2" id="KW-0378">Hydrolase</keyword>
<dbReference type="Gene3D" id="2.70.70.10">
    <property type="entry name" value="Glucose Permease (Domain IIA)"/>
    <property type="match status" value="1"/>
</dbReference>
<dbReference type="GO" id="GO:0003796">
    <property type="term" value="F:lysozyme activity"/>
    <property type="evidence" value="ECO:0007669"/>
    <property type="project" value="UniProtKB-EC"/>
</dbReference>
<dbReference type="SUPFAM" id="SSF51261">
    <property type="entry name" value="Duplicated hybrid motif"/>
    <property type="match status" value="1"/>
</dbReference>
<organism evidence="2">
    <name type="scientific">hydrothermal vent metagenome</name>
    <dbReference type="NCBI Taxonomy" id="652676"/>
    <lineage>
        <taxon>unclassified sequences</taxon>
        <taxon>metagenomes</taxon>
        <taxon>ecological metagenomes</taxon>
    </lineage>
</organism>
<evidence type="ECO:0000259" key="1">
    <source>
        <dbReference type="Pfam" id="PF01551"/>
    </source>
</evidence>
<dbReference type="AlphaFoldDB" id="A0A3B0SC42"/>
<dbReference type="InterPro" id="IPR016047">
    <property type="entry name" value="M23ase_b-sheet_dom"/>
</dbReference>
<dbReference type="PANTHER" id="PTHR21666:SF285">
    <property type="entry name" value="M23 FAMILY METALLOPEPTIDASE"/>
    <property type="match status" value="1"/>
</dbReference>
<name>A0A3B0SC42_9ZZZZ</name>
<dbReference type="PANTHER" id="PTHR21666">
    <property type="entry name" value="PEPTIDASE-RELATED"/>
    <property type="match status" value="1"/>
</dbReference>
<proteinExistence type="predicted"/>
<dbReference type="CDD" id="cd12797">
    <property type="entry name" value="M23_peptidase"/>
    <property type="match status" value="1"/>
</dbReference>
<keyword evidence="2" id="KW-0326">Glycosidase</keyword>
<feature type="domain" description="M23ase beta-sheet core" evidence="1">
    <location>
        <begin position="182"/>
        <end position="277"/>
    </location>
</feature>